<protein>
    <recommendedName>
        <fullName evidence="2">Peptidase S74 domain-containing protein</fullName>
    </recommendedName>
</protein>
<dbReference type="AlphaFoldDB" id="A0A5K1V8T3"/>
<dbReference type="VEuPathDB" id="AmoebaDB:EHI_105260"/>
<dbReference type="VEuPathDB" id="AmoebaDB:EHI7A_091110"/>
<dbReference type="Pfam" id="PF13884">
    <property type="entry name" value="Peptidase_S74"/>
    <property type="match status" value="1"/>
</dbReference>
<keyword evidence="1" id="KW-0812">Transmembrane</keyword>
<dbReference type="EMBL" id="BDEQ01000001">
    <property type="protein sequence ID" value="GAT94903.1"/>
    <property type="molecule type" value="Genomic_DNA"/>
</dbReference>
<keyword evidence="1" id="KW-1133">Transmembrane helix</keyword>
<feature type="transmembrane region" description="Helical" evidence="1">
    <location>
        <begin position="527"/>
        <end position="547"/>
    </location>
</feature>
<reference evidence="3 4" key="1">
    <citation type="submission" date="2016-05" db="EMBL/GenBank/DDBJ databases">
        <title>First whole genome sequencing of Entamoeba histolytica HM1:IMSS-clone-6.</title>
        <authorList>
            <person name="Mukherjee Avik.K."/>
            <person name="Izumyama S."/>
            <person name="Nakada-Tsukui K."/>
            <person name="Nozaki T."/>
        </authorList>
    </citation>
    <scope>NUCLEOTIDE SEQUENCE [LARGE SCALE GENOMIC DNA]</scope>
    <source>
        <strain evidence="3 4">HM1:IMSS clone 6</strain>
    </source>
</reference>
<evidence type="ECO:0000259" key="2">
    <source>
        <dbReference type="PROSITE" id="PS51688"/>
    </source>
</evidence>
<dbReference type="VEuPathDB" id="AmoebaDB:EHI8A_094050"/>
<feature type="transmembrane region" description="Helical" evidence="1">
    <location>
        <begin position="460"/>
        <end position="478"/>
    </location>
</feature>
<feature type="transmembrane region" description="Helical" evidence="1">
    <location>
        <begin position="554"/>
        <end position="579"/>
    </location>
</feature>
<dbReference type="PANTHER" id="PTHR13029">
    <property type="match status" value="1"/>
</dbReference>
<proteinExistence type="predicted"/>
<dbReference type="Proteomes" id="UP000078387">
    <property type="component" value="Unassembled WGS sequence"/>
</dbReference>
<dbReference type="OMA" id="DNEFIIQ"/>
<accession>A0A5K1V8T3</accession>
<organism evidence="3 4">
    <name type="scientific">Entamoeba histolytica</name>
    <dbReference type="NCBI Taxonomy" id="5759"/>
    <lineage>
        <taxon>Eukaryota</taxon>
        <taxon>Amoebozoa</taxon>
        <taxon>Evosea</taxon>
        <taxon>Archamoebae</taxon>
        <taxon>Mastigamoebida</taxon>
        <taxon>Entamoebidae</taxon>
        <taxon>Entamoeba</taxon>
    </lineage>
</organism>
<evidence type="ECO:0000256" key="1">
    <source>
        <dbReference type="SAM" id="Phobius"/>
    </source>
</evidence>
<feature type="domain" description="Peptidase S74" evidence="2">
    <location>
        <begin position="295"/>
        <end position="384"/>
    </location>
</feature>
<keyword evidence="1" id="KW-0472">Membrane</keyword>
<name>A0A5K1V8T3_ENTHI</name>
<evidence type="ECO:0000313" key="4">
    <source>
        <dbReference type="Proteomes" id="UP000078387"/>
    </source>
</evidence>
<dbReference type="VEuPathDB" id="AmoebaDB:EHI5A_134700"/>
<sequence>MQIDETSTKLPAKIIVNSAEIPRTRKHRKKNWQCTFEGCTDPLKTRYNCYSHIWDTHLRKVLCEKEPGRYEDVPYKNIQNKELVKSLCEKYMTQLVSDKKRQESDDEQLVQQISSNPQPIQHIPQLVPVLSQIQPQPQIQPILQNQIPSQLTQPIQPQLSQIVLAQPPNVINSFVPSYPLVPNQMLPYQYQMDTTPQITSFDQTLSSAEQTNSQEVKIEMQQLQSPQQSNTLSLASNEWDVLINTVNVSQSATHQLLSSELQKGDFLRIYNISKTLHRLHVYGEVLAENGYFVRSDERTKCHIRPLSDCLESISQLVGKQYRYKNSPQLRLGFVAQEVKEVLPDLVHTDEITGTLSVDVLGVIPFLVESLKQLNSEISMLDGANDTQFKCLQDRVVEALNLADDLKIKQKQDLYELQKCIDKAQEPIYSFSFGPIPVTIYFAIILTFMSLILPFTYRYQYIIWGYFIVTTLCVYLSLIHERKELCEMFRFHRVVWEWKTYHFLTLSLFTFFFIISLSLTVIMGPASYQTAAGITVVIFLVIMILIFIHKVKNLSFCFVSTILCVILVFGFIAIGIMYVIQPSYQPTIVDHQSGDTFVLDRNNQFNFSINSIPFNCFSPNFYSKNLGSLSLIHNSSIDNEFIIKGNLSETVNDVQFYLTCSKYLTFYFGSYSISPL</sequence>
<comment type="caution">
    <text evidence="3">The sequence shown here is derived from an EMBL/GenBank/DDBJ whole genome shotgun (WGS) entry which is preliminary data.</text>
</comment>
<feature type="transmembrane region" description="Helical" evidence="1">
    <location>
        <begin position="499"/>
        <end position="521"/>
    </location>
</feature>
<gene>
    <name evidence="3" type="ORF">CL6EHI_105260</name>
</gene>
<dbReference type="PANTHER" id="PTHR13029:SF21">
    <property type="entry name" value="PEPTIDASE S74 DOMAIN-CONTAINING PROTEIN"/>
    <property type="match status" value="1"/>
</dbReference>
<dbReference type="InterPro" id="IPR051577">
    <property type="entry name" value="MRF-like"/>
</dbReference>
<dbReference type="VEuPathDB" id="AmoebaDB:KM1_038690"/>
<dbReference type="PROSITE" id="PS51688">
    <property type="entry name" value="ICA"/>
    <property type="match status" value="1"/>
</dbReference>
<evidence type="ECO:0000313" key="3">
    <source>
        <dbReference type="EMBL" id="GAT94903.1"/>
    </source>
</evidence>
<feature type="transmembrane region" description="Helical" evidence="1">
    <location>
        <begin position="427"/>
        <end position="454"/>
    </location>
</feature>
<dbReference type="InterPro" id="IPR030392">
    <property type="entry name" value="S74_ICA"/>
</dbReference>